<dbReference type="FunFam" id="3.80.10.10:FF:001164">
    <property type="entry name" value="GH01279p"/>
    <property type="match status" value="1"/>
</dbReference>
<name>A0A914AVS7_PATMI</name>
<evidence type="ECO:0000259" key="4">
    <source>
        <dbReference type="PROSITE" id="PS50240"/>
    </source>
</evidence>
<feature type="domain" description="Peptidase S1" evidence="4">
    <location>
        <begin position="729"/>
        <end position="986"/>
    </location>
</feature>
<evidence type="ECO:0000313" key="5">
    <source>
        <dbReference type="EnsemblMetazoa" id="XP_038067798.1"/>
    </source>
</evidence>
<dbReference type="GeneID" id="119737456"/>
<keyword evidence="6" id="KW-1185">Reference proteome</keyword>
<proteinExistence type="predicted"/>
<dbReference type="InterPro" id="IPR043504">
    <property type="entry name" value="Peptidase_S1_PA_chymotrypsin"/>
</dbReference>
<evidence type="ECO:0000256" key="3">
    <source>
        <dbReference type="SAM" id="SignalP"/>
    </source>
</evidence>
<keyword evidence="1" id="KW-0433">Leucine-rich repeat</keyword>
<feature type="signal peptide" evidence="3">
    <location>
        <begin position="1"/>
        <end position="25"/>
    </location>
</feature>
<evidence type="ECO:0000256" key="1">
    <source>
        <dbReference type="ARBA" id="ARBA00022614"/>
    </source>
</evidence>
<dbReference type="Pfam" id="PF00560">
    <property type="entry name" value="LRR_1"/>
    <property type="match status" value="1"/>
</dbReference>
<dbReference type="InterPro" id="IPR032675">
    <property type="entry name" value="LRR_dom_sf"/>
</dbReference>
<dbReference type="SMART" id="SM00364">
    <property type="entry name" value="LRR_BAC"/>
    <property type="match status" value="8"/>
</dbReference>
<dbReference type="EnsemblMetazoa" id="XM_038211870.1">
    <property type="protein sequence ID" value="XP_038067798.1"/>
    <property type="gene ID" value="LOC119737456"/>
</dbReference>
<dbReference type="Proteomes" id="UP000887568">
    <property type="component" value="Unplaced"/>
</dbReference>
<dbReference type="InterPro" id="IPR001611">
    <property type="entry name" value="Leu-rich_rpt"/>
</dbReference>
<sequence>MRITTSAIFLCFVLSVISLTQRVQSRPLPGAQPRSCPMKCRCVTVSKRLLAVSRRLQNYAAMFDWKEGAGAAVCWGKREVPTELLSGVSYLLLIGDDSRMGIIDYDMTSFGEVTVEPDVEEESRIKRIPPGTFANGAGLVHLDIRGNKITDLEPDSFVGLEDLEILSIKANRLRALPQDALHNVQSLMRLYLSGNHIRTLPEGSFINNTNLLDLDLGANLLESLSPRSLKDLSHLRFLNMSHNRLDHLPEELLVDLVGLQQLILDDNKIESLPENFFAMNSNLKVVSLKNNRLQQLPQSVFIYLTNLLELDLSGSNLIALGESMFSPVSVLQYLNVSHNSLTELNKQSFENCTDLRILIASSNKLSEITGNTFGQLPSLQELVLDGNEISVLPPGSLRGLTGLEILDLTNNALRRLQAHTFYGLERLTSLRLDNNEISEIEPGAFSVGPAYSMSKLTWLFLRGNHLRELTPDMFKGAPFVKMLNLAENKISVIQASFLRGLRRLVALSLHGNRLASLQERAFSDASNVQSLDLSGNFLHQVDYGAFLGFDSLLELNMADNELDETTCDWLDVLTSLNVLNLRGNRFARVPAALLTSLPDLTQLSLKRNILDTFRIPEHDRTRGLSRLDIADNNLQTIEGGLPVILAPGSSVDLSGNPWLCDCALVSDVREMTSEGTQLENVDETLCRIPGQETNQQELMTAVHEDSTLCGLQELPALSQSDGLVKSSKTAQGKSHCKKHAFVSKANNTWPMYAVVWNAKNKSALCNAALIGVDWAVTTLRCLEQIQHDLSSSVPNIFRDIVRREQDSLLMAPPGLVARLGKRKHIGEFEADEQAYGIMNIHIPANDRGAGLDRPVLLQFGSLAALTEQVFPACIADSSVKVQSAIALGWGQKRKGTPRKVALQSSRMSLGHCGIANDVINEGMLCGVRARGKSIEYSIDGNMGGALVMKRGRGDWVLVGLGTRIDKGQSMFIDLTQHVGWIDHIIERERSRNN</sequence>
<accession>A0A914AVS7</accession>
<dbReference type="GO" id="GO:0006508">
    <property type="term" value="P:proteolysis"/>
    <property type="evidence" value="ECO:0007669"/>
    <property type="project" value="InterPro"/>
</dbReference>
<dbReference type="Gene3D" id="3.80.10.10">
    <property type="entry name" value="Ribonuclease Inhibitor"/>
    <property type="match status" value="4"/>
</dbReference>
<dbReference type="InterPro" id="IPR009003">
    <property type="entry name" value="Peptidase_S1_PA"/>
</dbReference>
<dbReference type="OrthoDB" id="676979at2759"/>
<keyword evidence="2" id="KW-0677">Repeat</keyword>
<dbReference type="RefSeq" id="XP_038067798.1">
    <property type="nucleotide sequence ID" value="XM_038211870.1"/>
</dbReference>
<reference evidence="5" key="1">
    <citation type="submission" date="2022-11" db="UniProtKB">
        <authorList>
            <consortium name="EnsemblMetazoa"/>
        </authorList>
    </citation>
    <scope>IDENTIFICATION</scope>
</reference>
<dbReference type="PROSITE" id="PS50240">
    <property type="entry name" value="TRYPSIN_DOM"/>
    <property type="match status" value="1"/>
</dbReference>
<dbReference type="SUPFAM" id="SSF50494">
    <property type="entry name" value="Trypsin-like serine proteases"/>
    <property type="match status" value="1"/>
</dbReference>
<dbReference type="SUPFAM" id="SSF52058">
    <property type="entry name" value="L domain-like"/>
    <property type="match status" value="1"/>
</dbReference>
<dbReference type="InterPro" id="IPR003591">
    <property type="entry name" value="Leu-rich_rpt_typical-subtyp"/>
</dbReference>
<keyword evidence="3" id="KW-0732">Signal</keyword>
<dbReference type="PANTHER" id="PTHR24366">
    <property type="entry name" value="IG(IMMUNOGLOBULIN) AND LRR(LEUCINE RICH REPEAT) DOMAINS"/>
    <property type="match status" value="1"/>
</dbReference>
<protein>
    <recommendedName>
        <fullName evidence="4">Peptidase S1 domain-containing protein</fullName>
    </recommendedName>
</protein>
<dbReference type="Pfam" id="PF00089">
    <property type="entry name" value="Trypsin"/>
    <property type="match status" value="1"/>
</dbReference>
<dbReference type="AlphaFoldDB" id="A0A914AVS7"/>
<evidence type="ECO:0000313" key="6">
    <source>
        <dbReference type="Proteomes" id="UP000887568"/>
    </source>
</evidence>
<dbReference type="PROSITE" id="PS51450">
    <property type="entry name" value="LRR"/>
    <property type="match status" value="5"/>
</dbReference>
<feature type="chain" id="PRO_5037595091" description="Peptidase S1 domain-containing protein" evidence="3">
    <location>
        <begin position="26"/>
        <end position="993"/>
    </location>
</feature>
<dbReference type="SMART" id="SM00369">
    <property type="entry name" value="LRR_TYP"/>
    <property type="match status" value="17"/>
</dbReference>
<dbReference type="GO" id="GO:0004252">
    <property type="term" value="F:serine-type endopeptidase activity"/>
    <property type="evidence" value="ECO:0007669"/>
    <property type="project" value="InterPro"/>
</dbReference>
<dbReference type="Pfam" id="PF13855">
    <property type="entry name" value="LRR_8"/>
    <property type="match status" value="5"/>
</dbReference>
<dbReference type="Gene3D" id="2.40.10.10">
    <property type="entry name" value="Trypsin-like serine proteases"/>
    <property type="match status" value="1"/>
</dbReference>
<dbReference type="SMART" id="SM00365">
    <property type="entry name" value="LRR_SD22"/>
    <property type="match status" value="5"/>
</dbReference>
<dbReference type="SUPFAM" id="SSF52047">
    <property type="entry name" value="RNI-like"/>
    <property type="match status" value="1"/>
</dbReference>
<organism evidence="5 6">
    <name type="scientific">Patiria miniata</name>
    <name type="common">Bat star</name>
    <name type="synonym">Asterina miniata</name>
    <dbReference type="NCBI Taxonomy" id="46514"/>
    <lineage>
        <taxon>Eukaryota</taxon>
        <taxon>Metazoa</taxon>
        <taxon>Echinodermata</taxon>
        <taxon>Eleutherozoa</taxon>
        <taxon>Asterozoa</taxon>
        <taxon>Asteroidea</taxon>
        <taxon>Valvatacea</taxon>
        <taxon>Valvatida</taxon>
        <taxon>Asterinidae</taxon>
        <taxon>Patiria</taxon>
    </lineage>
</organism>
<dbReference type="OMA" id="LICATIK"/>
<evidence type="ECO:0000256" key="2">
    <source>
        <dbReference type="ARBA" id="ARBA00022737"/>
    </source>
</evidence>
<dbReference type="InterPro" id="IPR001254">
    <property type="entry name" value="Trypsin_dom"/>
</dbReference>